<dbReference type="InterPro" id="IPR056907">
    <property type="entry name" value="UTP6_C"/>
</dbReference>
<organism evidence="8 9">
    <name type="scientific">Spirodela intermedia</name>
    <name type="common">Intermediate duckweed</name>
    <dbReference type="NCBI Taxonomy" id="51605"/>
    <lineage>
        <taxon>Eukaryota</taxon>
        <taxon>Viridiplantae</taxon>
        <taxon>Streptophyta</taxon>
        <taxon>Embryophyta</taxon>
        <taxon>Tracheophyta</taxon>
        <taxon>Spermatophyta</taxon>
        <taxon>Magnoliopsida</taxon>
        <taxon>Liliopsida</taxon>
        <taxon>Araceae</taxon>
        <taxon>Lemnoideae</taxon>
        <taxon>Spirodela</taxon>
    </lineage>
</organism>
<feature type="domain" description="U3 small nucleolar RNA-associated protein 6 homolog C-terminal" evidence="7">
    <location>
        <begin position="366"/>
        <end position="658"/>
    </location>
</feature>
<dbReference type="GO" id="GO:0000462">
    <property type="term" value="P:maturation of SSU-rRNA from tricistronic rRNA transcript (SSU-rRNA, 5.8S rRNA, LSU-rRNA)"/>
    <property type="evidence" value="ECO:0007669"/>
    <property type="project" value="InterPro"/>
</dbReference>
<dbReference type="PANTHER" id="PTHR23271:SF1">
    <property type="entry name" value="U3 SMALL NUCLEOLAR RNA-ASSOCIATED PROTEIN 6 HOMOLOG"/>
    <property type="match status" value="1"/>
</dbReference>
<evidence type="ECO:0000259" key="7">
    <source>
        <dbReference type="Pfam" id="PF24892"/>
    </source>
</evidence>
<dbReference type="GO" id="GO:0034388">
    <property type="term" value="C:Pwp2p-containing subcomplex of 90S preribosome"/>
    <property type="evidence" value="ECO:0007669"/>
    <property type="project" value="TreeGrafter"/>
</dbReference>
<dbReference type="GO" id="GO:0032040">
    <property type="term" value="C:small-subunit processome"/>
    <property type="evidence" value="ECO:0007669"/>
    <property type="project" value="TreeGrafter"/>
</dbReference>
<dbReference type="Pfam" id="PF24892">
    <property type="entry name" value="UTP6_C"/>
    <property type="match status" value="1"/>
</dbReference>
<evidence type="ECO:0000256" key="5">
    <source>
        <dbReference type="ARBA" id="ARBA00023242"/>
    </source>
</evidence>
<accession>A0A7I8LHF2</accession>
<keyword evidence="4" id="KW-0677">Repeat</keyword>
<keyword evidence="9" id="KW-1185">Reference proteome</keyword>
<dbReference type="GO" id="GO:0030515">
    <property type="term" value="F:snoRNA binding"/>
    <property type="evidence" value="ECO:0007669"/>
    <property type="project" value="InterPro"/>
</dbReference>
<dbReference type="OrthoDB" id="28112at2759"/>
<evidence type="ECO:0000256" key="3">
    <source>
        <dbReference type="ARBA" id="ARBA00022552"/>
    </source>
</evidence>
<dbReference type="AlphaFoldDB" id="A0A7I8LHF2"/>
<dbReference type="SUPFAM" id="SSF48452">
    <property type="entry name" value="TPR-like"/>
    <property type="match status" value="1"/>
</dbReference>
<evidence type="ECO:0000313" key="9">
    <source>
        <dbReference type="Proteomes" id="UP000663760"/>
    </source>
</evidence>
<evidence type="ECO:0000256" key="2">
    <source>
        <dbReference type="ARBA" id="ARBA00010734"/>
    </source>
</evidence>
<dbReference type="EMBL" id="LR746278">
    <property type="protein sequence ID" value="CAA7409126.1"/>
    <property type="molecule type" value="Genomic_DNA"/>
</dbReference>
<dbReference type="InterPro" id="IPR013949">
    <property type="entry name" value="Utp6"/>
</dbReference>
<keyword evidence="3" id="KW-0698">rRNA processing</keyword>
<protein>
    <submittedName>
        <fullName evidence="8">Uncharacterized protein</fullName>
    </submittedName>
</protein>
<reference evidence="8" key="1">
    <citation type="submission" date="2020-02" db="EMBL/GenBank/DDBJ databases">
        <authorList>
            <person name="Scholz U."/>
            <person name="Mascher M."/>
            <person name="Fiebig A."/>
        </authorList>
    </citation>
    <scope>NUCLEOTIDE SEQUENCE</scope>
</reference>
<dbReference type="Proteomes" id="UP000663760">
    <property type="component" value="Chromosome 15"/>
</dbReference>
<proteinExistence type="inferred from homology"/>
<evidence type="ECO:0000259" key="6">
    <source>
        <dbReference type="Pfam" id="PF08640"/>
    </source>
</evidence>
<dbReference type="SMART" id="SM00386">
    <property type="entry name" value="HAT"/>
    <property type="match status" value="8"/>
</dbReference>
<name>A0A7I8LHF2_SPIIN</name>
<evidence type="ECO:0000313" key="8">
    <source>
        <dbReference type="EMBL" id="CAA7409126.1"/>
    </source>
</evidence>
<dbReference type="InterPro" id="IPR003107">
    <property type="entry name" value="HAT"/>
</dbReference>
<comment type="subcellular location">
    <subcellularLocation>
        <location evidence="1">Nucleus</location>
        <location evidence="1">Nucleolus</location>
    </subcellularLocation>
</comment>
<sequence length="669" mass="77403">MADVVQFRLERMVDELEDLVRRGLFSRQEIGEIVKRRRDFEYRLKRPRPLKQDFLAYVDYETQVDALRVIRKKKILGELKRRQQQNKGDKDAGDGEKKSGKLWKRSISDVAGVARILEIYRLAVVKYKGDLDLWFRYLEFCRERKHGRMKQLLAQAIRFHPKVPGLWIYAASWEFDQNLNVAAARALMQSGLRECSSSEDLWIEYLRMELTYLNKLKARKVALGEEVGTLNKADETDEERKWKEENEDLFVSLDEGHFAEGSEPQMVPLEQSENFFWKHGSSILRTIYHGAVEAMPNSMSLRRRFLEILDNVDLVHSDELKGEVMEDIKRQFSKEEDYWDWIARLQICDTQKMKGMAKDEALCRLNKAVQVYEEALRLVPSAKMFSLYAKFFSDLFSPEVDGMYDSFCTIGIDITEFDSCILKLFESAQSCGCLNDDLAYQYVSYYLQIGKTDEARELAEKLCGGVLPKGPRLWSLRISVEMKCVVSGSIALTTAELNHIFDLFKLATSQVSISETETLWQEAIAFFSNRKEYFEKLSAHFVIQLAKSSCDDHLHSVCCAIVNWVFQRQGPQPARSIYQRLLSLPRPSLSFFMYCIELESNLATSGDNSAIPRARKVFESALSIYSKTPKLWKDYYTFETKVGTSETSSAVYWRCQKTVKGAITLSDDL</sequence>
<dbReference type="Pfam" id="PF08640">
    <property type="entry name" value="U3_assoc_6"/>
    <property type="match status" value="1"/>
</dbReference>
<comment type="similarity">
    <text evidence="2">Belongs to the UTP6 family.</text>
</comment>
<dbReference type="PANTHER" id="PTHR23271">
    <property type="entry name" value="HEPATOCELLULAR CARCINOMA-ASSOCIATED ANTIGEN 66"/>
    <property type="match status" value="1"/>
</dbReference>
<dbReference type="Gene3D" id="1.25.40.10">
    <property type="entry name" value="Tetratricopeptide repeat domain"/>
    <property type="match status" value="2"/>
</dbReference>
<dbReference type="InterPro" id="IPR011990">
    <property type="entry name" value="TPR-like_helical_dom_sf"/>
</dbReference>
<evidence type="ECO:0000256" key="4">
    <source>
        <dbReference type="ARBA" id="ARBA00022737"/>
    </source>
</evidence>
<evidence type="ECO:0000256" key="1">
    <source>
        <dbReference type="ARBA" id="ARBA00004604"/>
    </source>
</evidence>
<dbReference type="InterPro" id="IPR055347">
    <property type="entry name" value="UTP6_N"/>
</dbReference>
<keyword evidence="5" id="KW-0539">Nucleus</keyword>
<gene>
    <name evidence="8" type="ORF">SI8410_15019804</name>
</gene>
<feature type="domain" description="U3 small nucleolar RNA-associated protein 6 N-terminal" evidence="6">
    <location>
        <begin position="9"/>
        <end position="82"/>
    </location>
</feature>